<organism evidence="3 4">
    <name type="scientific">Crenichthys baileyi</name>
    <name type="common">White River springfish</name>
    <dbReference type="NCBI Taxonomy" id="28760"/>
    <lineage>
        <taxon>Eukaryota</taxon>
        <taxon>Metazoa</taxon>
        <taxon>Chordata</taxon>
        <taxon>Craniata</taxon>
        <taxon>Vertebrata</taxon>
        <taxon>Euteleostomi</taxon>
        <taxon>Actinopterygii</taxon>
        <taxon>Neopterygii</taxon>
        <taxon>Teleostei</taxon>
        <taxon>Neoteleostei</taxon>
        <taxon>Acanthomorphata</taxon>
        <taxon>Ovalentaria</taxon>
        <taxon>Atherinomorphae</taxon>
        <taxon>Cyprinodontiformes</taxon>
        <taxon>Goodeidae</taxon>
        <taxon>Crenichthys</taxon>
    </lineage>
</organism>
<evidence type="ECO:0000256" key="1">
    <source>
        <dbReference type="SAM" id="MobiDB-lite"/>
    </source>
</evidence>
<name>A0AAV9RML3_9TELE</name>
<dbReference type="Proteomes" id="UP001311232">
    <property type="component" value="Unassembled WGS sequence"/>
</dbReference>
<protein>
    <submittedName>
        <fullName evidence="3">Uncharacterized protein</fullName>
    </submittedName>
</protein>
<accession>A0AAV9RML3</accession>
<comment type="caution">
    <text evidence="3">The sequence shown here is derived from an EMBL/GenBank/DDBJ whole genome shotgun (WGS) entry which is preliminary data.</text>
</comment>
<keyword evidence="4" id="KW-1185">Reference proteome</keyword>
<feature type="region of interest" description="Disordered" evidence="1">
    <location>
        <begin position="75"/>
        <end position="102"/>
    </location>
</feature>
<reference evidence="3 4" key="1">
    <citation type="submission" date="2021-06" db="EMBL/GenBank/DDBJ databases">
        <authorList>
            <person name="Palmer J.M."/>
        </authorList>
    </citation>
    <scope>NUCLEOTIDE SEQUENCE [LARGE SCALE GENOMIC DNA]</scope>
    <source>
        <strain evidence="3 4">MEX-2019</strain>
        <tissue evidence="3">Muscle</tissue>
    </source>
</reference>
<evidence type="ECO:0000313" key="4">
    <source>
        <dbReference type="Proteomes" id="UP001311232"/>
    </source>
</evidence>
<keyword evidence="2" id="KW-0472">Membrane</keyword>
<evidence type="ECO:0000313" key="3">
    <source>
        <dbReference type="EMBL" id="KAK5610290.1"/>
    </source>
</evidence>
<feature type="compositionally biased region" description="Polar residues" evidence="1">
    <location>
        <begin position="75"/>
        <end position="86"/>
    </location>
</feature>
<sequence length="126" mass="14359">MFDCKQSSHKVKLSFSMHKYPHSFAVFLLFRVALLVVEGVLLSVVLKTNRHPPVNQFALFEWNVRSAHACLGLNVTPSSSQKQRQTPKPVLSQEDKKKTHKKTRVPVFITCRSKGVCRVKVLQAKM</sequence>
<feature type="transmembrane region" description="Helical" evidence="2">
    <location>
        <begin position="24"/>
        <end position="46"/>
    </location>
</feature>
<gene>
    <name evidence="3" type="ORF">CRENBAI_007607</name>
</gene>
<dbReference type="EMBL" id="JAHHUM010001603">
    <property type="protein sequence ID" value="KAK5610290.1"/>
    <property type="molecule type" value="Genomic_DNA"/>
</dbReference>
<evidence type="ECO:0000256" key="2">
    <source>
        <dbReference type="SAM" id="Phobius"/>
    </source>
</evidence>
<keyword evidence="2" id="KW-0812">Transmembrane</keyword>
<dbReference type="AlphaFoldDB" id="A0AAV9RML3"/>
<keyword evidence="2" id="KW-1133">Transmembrane helix</keyword>
<proteinExistence type="predicted"/>